<keyword evidence="3" id="KW-1185">Reference proteome</keyword>
<dbReference type="NCBIfam" id="TIGR01671">
    <property type="entry name" value="phage_TIGR01671"/>
    <property type="match status" value="1"/>
</dbReference>
<name>A0ABW9F787_9FIRM</name>
<dbReference type="Gene3D" id="2.30.30.290">
    <property type="entry name" value="YopX-like domains"/>
    <property type="match status" value="1"/>
</dbReference>
<organism evidence="2 3">
    <name type="scientific">Helcococcus bovis</name>
    <dbReference type="NCBI Taxonomy" id="3153252"/>
    <lineage>
        <taxon>Bacteria</taxon>
        <taxon>Bacillati</taxon>
        <taxon>Bacillota</taxon>
        <taxon>Tissierellia</taxon>
        <taxon>Tissierellales</taxon>
        <taxon>Peptoniphilaceae</taxon>
        <taxon>Helcococcus</taxon>
    </lineage>
</organism>
<gene>
    <name evidence="2" type="ORF">ABGF40_06135</name>
</gene>
<dbReference type="SUPFAM" id="SSF159006">
    <property type="entry name" value="YopX-like"/>
    <property type="match status" value="1"/>
</dbReference>
<evidence type="ECO:0000259" key="1">
    <source>
        <dbReference type="Pfam" id="PF09643"/>
    </source>
</evidence>
<dbReference type="InterPro" id="IPR010024">
    <property type="entry name" value="CHP16711"/>
</dbReference>
<feature type="domain" description="YopX protein" evidence="1">
    <location>
        <begin position="38"/>
        <end position="144"/>
    </location>
</feature>
<dbReference type="RefSeq" id="WP_408126745.1">
    <property type="nucleotide sequence ID" value="NZ_JBFNFH010000014.1"/>
</dbReference>
<protein>
    <submittedName>
        <fullName evidence="2">YopX family protein</fullName>
    </submittedName>
</protein>
<comment type="caution">
    <text evidence="2">The sequence shown here is derived from an EMBL/GenBank/DDBJ whole genome shotgun (WGS) entry which is preliminary data.</text>
</comment>
<dbReference type="InterPro" id="IPR019096">
    <property type="entry name" value="YopX_protein"/>
</dbReference>
<dbReference type="EMBL" id="JBFNFH010000014">
    <property type="protein sequence ID" value="MFM1525252.1"/>
    <property type="molecule type" value="Genomic_DNA"/>
</dbReference>
<evidence type="ECO:0000313" key="3">
    <source>
        <dbReference type="Proteomes" id="UP001629536"/>
    </source>
</evidence>
<reference evidence="2 3" key="1">
    <citation type="journal article" date="2024" name="Front. Microbiol.">
        <title>Pangenomic and biochemical analyses of Helcococcus ovis reveal widespread tetracycline resistance and a novel bacterial species, Helcococcus bovis.</title>
        <authorList>
            <person name="Cunha F."/>
            <person name="Zhai Y."/>
            <person name="Casaro S."/>
            <person name="Jones K.L."/>
            <person name="Hernandez M."/>
            <person name="Bisinotto R.S."/>
            <person name="Kariyawasam S."/>
            <person name="Brown M.B."/>
            <person name="Phillips A."/>
            <person name="Jeong K.C."/>
            <person name="Galvao K.N."/>
        </authorList>
    </citation>
    <scope>NUCLEOTIDE SEQUENCE [LARGE SCALE GENOMIC DNA]</scope>
    <source>
        <strain evidence="2 3">KG197</strain>
    </source>
</reference>
<sequence>MIPKFRAYITYGYTSQELNDPDLFEEIQETGLGFIDAPDLIDFKNERIKYDSEWYENDRFRLMQSTGLKDKNGKEIFEGDICYWKDPEPFNDEVIEDIFEVTWSDEFLRWAAVNEGGINSLYEFTDDRELKIIGNIYENKELIK</sequence>
<proteinExistence type="predicted"/>
<evidence type="ECO:0000313" key="2">
    <source>
        <dbReference type="EMBL" id="MFM1525252.1"/>
    </source>
</evidence>
<dbReference type="InterPro" id="IPR023385">
    <property type="entry name" value="YopX-like_C"/>
</dbReference>
<dbReference type="Proteomes" id="UP001629536">
    <property type="component" value="Unassembled WGS sequence"/>
</dbReference>
<accession>A0ABW9F787</accession>
<dbReference type="Pfam" id="PF09643">
    <property type="entry name" value="YopX"/>
    <property type="match status" value="1"/>
</dbReference>